<evidence type="ECO:0000256" key="3">
    <source>
        <dbReference type="ARBA" id="ARBA00023136"/>
    </source>
</evidence>
<evidence type="ECO:0000256" key="4">
    <source>
        <dbReference type="SAM" id="Phobius"/>
    </source>
</evidence>
<dbReference type="PANTHER" id="PTHR23121:SF9">
    <property type="entry name" value="SODIUM-DEPENDENT GLUCOSE TRANSPORTER 1"/>
    <property type="match status" value="1"/>
</dbReference>
<dbReference type="OrthoDB" id="9626824at2759"/>
<feature type="transmembrane region" description="Helical" evidence="4">
    <location>
        <begin position="29"/>
        <end position="50"/>
    </location>
</feature>
<feature type="transmembrane region" description="Helical" evidence="4">
    <location>
        <begin position="57"/>
        <end position="79"/>
    </location>
</feature>
<feature type="transmembrane region" description="Helical" evidence="4">
    <location>
        <begin position="146"/>
        <end position="172"/>
    </location>
</feature>
<evidence type="ECO:0000256" key="1">
    <source>
        <dbReference type="ARBA" id="ARBA00022692"/>
    </source>
</evidence>
<name>A0A210PNY0_MIZYE</name>
<dbReference type="Gene3D" id="1.20.1250.20">
    <property type="entry name" value="MFS general substrate transporter like domains"/>
    <property type="match status" value="1"/>
</dbReference>
<dbReference type="SUPFAM" id="SSF103473">
    <property type="entry name" value="MFS general substrate transporter"/>
    <property type="match status" value="1"/>
</dbReference>
<dbReference type="Proteomes" id="UP000242188">
    <property type="component" value="Unassembled WGS sequence"/>
</dbReference>
<gene>
    <name evidence="5" type="ORF">KP79_PYT19421</name>
</gene>
<dbReference type="PANTHER" id="PTHR23121">
    <property type="entry name" value="SODIUM-DEPENDENT GLUCOSE TRANSPORTER 1"/>
    <property type="match status" value="1"/>
</dbReference>
<organism evidence="5 6">
    <name type="scientific">Mizuhopecten yessoensis</name>
    <name type="common">Japanese scallop</name>
    <name type="synonym">Patinopecten yessoensis</name>
    <dbReference type="NCBI Taxonomy" id="6573"/>
    <lineage>
        <taxon>Eukaryota</taxon>
        <taxon>Metazoa</taxon>
        <taxon>Spiralia</taxon>
        <taxon>Lophotrochozoa</taxon>
        <taxon>Mollusca</taxon>
        <taxon>Bivalvia</taxon>
        <taxon>Autobranchia</taxon>
        <taxon>Pteriomorphia</taxon>
        <taxon>Pectinida</taxon>
        <taxon>Pectinoidea</taxon>
        <taxon>Pectinidae</taxon>
        <taxon>Mizuhopecten</taxon>
    </lineage>
</organism>
<feature type="transmembrane region" description="Helical" evidence="4">
    <location>
        <begin position="7"/>
        <end position="23"/>
    </location>
</feature>
<reference evidence="5 6" key="1">
    <citation type="journal article" date="2017" name="Nat. Ecol. Evol.">
        <title>Scallop genome provides insights into evolution of bilaterian karyotype and development.</title>
        <authorList>
            <person name="Wang S."/>
            <person name="Zhang J."/>
            <person name="Jiao W."/>
            <person name="Li J."/>
            <person name="Xun X."/>
            <person name="Sun Y."/>
            <person name="Guo X."/>
            <person name="Huan P."/>
            <person name="Dong B."/>
            <person name="Zhang L."/>
            <person name="Hu X."/>
            <person name="Sun X."/>
            <person name="Wang J."/>
            <person name="Zhao C."/>
            <person name="Wang Y."/>
            <person name="Wang D."/>
            <person name="Huang X."/>
            <person name="Wang R."/>
            <person name="Lv J."/>
            <person name="Li Y."/>
            <person name="Zhang Z."/>
            <person name="Liu B."/>
            <person name="Lu W."/>
            <person name="Hui Y."/>
            <person name="Liang J."/>
            <person name="Zhou Z."/>
            <person name="Hou R."/>
            <person name="Li X."/>
            <person name="Liu Y."/>
            <person name="Li H."/>
            <person name="Ning X."/>
            <person name="Lin Y."/>
            <person name="Zhao L."/>
            <person name="Xing Q."/>
            <person name="Dou J."/>
            <person name="Li Y."/>
            <person name="Mao J."/>
            <person name="Guo H."/>
            <person name="Dou H."/>
            <person name="Li T."/>
            <person name="Mu C."/>
            <person name="Jiang W."/>
            <person name="Fu Q."/>
            <person name="Fu X."/>
            <person name="Miao Y."/>
            <person name="Liu J."/>
            <person name="Yu Q."/>
            <person name="Li R."/>
            <person name="Liao H."/>
            <person name="Li X."/>
            <person name="Kong Y."/>
            <person name="Jiang Z."/>
            <person name="Chourrout D."/>
            <person name="Li R."/>
            <person name="Bao Z."/>
        </authorList>
    </citation>
    <scope>NUCLEOTIDE SEQUENCE [LARGE SCALE GENOMIC DNA]</scope>
    <source>
        <strain evidence="5 6">PY_sf001</strain>
    </source>
</reference>
<comment type="caution">
    <text evidence="5">The sequence shown here is derived from an EMBL/GenBank/DDBJ whole genome shotgun (WGS) entry which is preliminary data.</text>
</comment>
<feature type="transmembrane region" description="Helical" evidence="4">
    <location>
        <begin position="85"/>
        <end position="107"/>
    </location>
</feature>
<proteinExistence type="predicted"/>
<dbReference type="EMBL" id="NEDP02005571">
    <property type="protein sequence ID" value="OWF38210.1"/>
    <property type="molecule type" value="Genomic_DNA"/>
</dbReference>
<keyword evidence="6" id="KW-1185">Reference proteome</keyword>
<feature type="transmembrane region" description="Helical" evidence="4">
    <location>
        <begin position="119"/>
        <end position="140"/>
    </location>
</feature>
<keyword evidence="1 4" id="KW-0812">Transmembrane</keyword>
<dbReference type="InterPro" id="IPR036259">
    <property type="entry name" value="MFS_trans_sf"/>
</dbReference>
<sequence length="178" mass="19883">MQNAIDFTFTGYLVVFCIDYLGWTNALGAMLTSVAFFSRLLGTLSGIFLVRYIQTHHMLLISTIVSTAGFIGLTISAHAYFDAGIWISVCAIGIPFGLMWPNLLSWINENLIPFGSEMASLFNVTAYPGALLAPLLFGYMMEEISLLWFTYLCCLKSVVLVINVIIMFFYTVPRETKL</sequence>
<keyword evidence="2 4" id="KW-1133">Transmembrane helix</keyword>
<evidence type="ECO:0000313" key="6">
    <source>
        <dbReference type="Proteomes" id="UP000242188"/>
    </source>
</evidence>
<evidence type="ECO:0000256" key="2">
    <source>
        <dbReference type="ARBA" id="ARBA00022989"/>
    </source>
</evidence>
<evidence type="ECO:0000313" key="5">
    <source>
        <dbReference type="EMBL" id="OWF38210.1"/>
    </source>
</evidence>
<accession>A0A210PNY0</accession>
<dbReference type="AlphaFoldDB" id="A0A210PNY0"/>
<keyword evidence="3 4" id="KW-0472">Membrane</keyword>
<protein>
    <submittedName>
        <fullName evidence="5">Uncharacterized protein</fullName>
    </submittedName>
</protein>